<evidence type="ECO:0000256" key="1">
    <source>
        <dbReference type="PIRSR" id="PIRSR607822-1"/>
    </source>
</evidence>
<sequence length="1051" mass="122447">MQCIIYLFVKGVKAMSFDKITYLHERIYEYSKKKIDRTQTEYKLLSSILGEDVLEKILKEYNNLMPFINNEQYANIDINCSEYLDCFSKYMYSAEIKKSYNCKYFTCFFSWYLGYAEMLFKKKYACKNDFCQIERRYLGYVCRKIENVCIRVLIWEINSYREKKVLRGKNSEEEYTFFNESFKNPKRFRDLLEKYPVMHRQCLEIIHNTFSNIEMCLQRFEKDAETIVKSFFSGETSIEITDIIMGVGDVHQNGEEVLNIVLNNKEKIIYKPRTGKNEIIYAEILNLIGNSCNLRMITASVQDMGEYSWHEYIKSRECKDIKEVKEYYQRVGIILFIHYILGTKDIHYENFVACGKYPVVIDIELMLAPEKKGENVGEFSDSVLESGILPFGIWKSKDNGGTDFSAINGTGQQLLPFKKVVIENANRSDIKIGYVNAYSNSNMNLVRVNGKFLKPQDFVKDIMRGFESAYMVTLKEENARKIVNLFTNKRILCRYLLRDTQVYSMYLRSSFHPFILRDGGIREMLFARLMKQATYSDGIVPYEIKMLLNGAVPYFYFDSSERNLRMLDGSKIENYFVTTANENLEKKIEKLNLSDLQFQKQLIMLTLELSSLAKNSVQNVKVQFKKNNLVISKNIRQLAMEGVKIIADKICESAYTKKNISDISFIDFSISHDTLYDWNFHEMNPYFYDGYSGILFFMNIVGMMIKSEKYKNFSRLLKEKLFKYTNNLCSSRTTLSGGAYTGEISIVYAYQLLFLISENHNYLDYAEKHITIICNNINPRGDADLVNGDAGVIVLSLNMYRLTKKTKYIHYAEEVANYLIAKLTDIDNGCGWKHPSYNEPLAGLSHGCSGIAMSLAYLYNISKDKRYLPIIENLVNYENTFYDHKALDWIDIRSKKLQKYKKENVVSWCHGSGGILLSRMVIQECISELPCKEFSQFILRDYERALYTVRKNIFRTSNCLCHGTLGNFEILRKSGVLYSDEKIYFMYMCYINHLLDDSDTYYKGYKLDFTYLGLMQGLAGIGYSLACFLDKDIPSILMPVLEKANGHKPTI</sequence>
<evidence type="ECO:0000259" key="2">
    <source>
        <dbReference type="Pfam" id="PF13575"/>
    </source>
</evidence>
<proteinExistence type="predicted"/>
<dbReference type="KEGG" id="byl:A4V09_11250"/>
<evidence type="ECO:0000313" key="3">
    <source>
        <dbReference type="EMBL" id="ANU76292.2"/>
    </source>
</evidence>
<dbReference type="SMART" id="SM01260">
    <property type="entry name" value="LANC_like"/>
    <property type="match status" value="1"/>
</dbReference>
<dbReference type="InterPro" id="IPR007822">
    <property type="entry name" value="LANC-like"/>
</dbReference>
<dbReference type="GO" id="GO:0031179">
    <property type="term" value="P:peptide modification"/>
    <property type="evidence" value="ECO:0007669"/>
    <property type="project" value="InterPro"/>
</dbReference>
<feature type="domain" description="Lantibiotic biosynthesis protein dehydration" evidence="2">
    <location>
        <begin position="195"/>
        <end position="557"/>
    </location>
</feature>
<keyword evidence="1" id="KW-0479">Metal-binding</keyword>
<reference evidence="3" key="1">
    <citation type="submission" date="2017-04" db="EMBL/GenBank/DDBJ databases">
        <title>Complete Genome Sequences of Twelve Strains of a Stable Defined Moderately Diverse Mouse Microbiota 2 (sDMDMm2).</title>
        <authorList>
            <person name="Uchimura Y."/>
            <person name="Wyss M."/>
            <person name="Brugiroux S."/>
            <person name="Limenitakis J.P."/>
            <person name="Stecher B."/>
            <person name="McCoy K.D."/>
            <person name="Macpherson A.J."/>
        </authorList>
    </citation>
    <scope>NUCLEOTIDE SEQUENCE</scope>
    <source>
        <strain evidence="3">YL58</strain>
    </source>
</reference>
<keyword evidence="1" id="KW-0862">Zinc</keyword>
<dbReference type="SUPFAM" id="SSF158745">
    <property type="entry name" value="LanC-like"/>
    <property type="match status" value="1"/>
</dbReference>
<dbReference type="Proteomes" id="UP000092574">
    <property type="component" value="Chromosome"/>
</dbReference>
<gene>
    <name evidence="3" type="ORF">A4V09_11250</name>
</gene>
<dbReference type="AlphaFoldDB" id="A0A1C7IDM1"/>
<feature type="binding site" evidence="1">
    <location>
        <position position="962"/>
    </location>
    <ligand>
        <name>Zn(2+)</name>
        <dbReference type="ChEBI" id="CHEBI:29105"/>
    </ligand>
</feature>
<evidence type="ECO:0000313" key="4">
    <source>
        <dbReference type="Proteomes" id="UP000092574"/>
    </source>
</evidence>
<organism evidence="3 4">
    <name type="scientific">Blautia pseudococcoides</name>
    <dbReference type="NCBI Taxonomy" id="1796616"/>
    <lineage>
        <taxon>Bacteria</taxon>
        <taxon>Bacillati</taxon>
        <taxon>Bacillota</taxon>
        <taxon>Clostridia</taxon>
        <taxon>Lachnospirales</taxon>
        <taxon>Lachnospiraceae</taxon>
        <taxon>Blautia</taxon>
    </lineage>
</organism>
<dbReference type="NCBIfam" id="TIGR03897">
    <property type="entry name" value="lanti_2_LanM"/>
    <property type="match status" value="1"/>
</dbReference>
<dbReference type="PIRSF" id="PIRSF037228">
    <property type="entry name" value="Lant_mod_RumM"/>
    <property type="match status" value="1"/>
</dbReference>
<dbReference type="Pfam" id="PF13575">
    <property type="entry name" value="DUF4135"/>
    <property type="match status" value="1"/>
</dbReference>
<keyword evidence="4" id="KW-1185">Reference proteome</keyword>
<dbReference type="PRINTS" id="PR01950">
    <property type="entry name" value="LANCSUPER"/>
</dbReference>
<dbReference type="Pfam" id="PF05147">
    <property type="entry name" value="LANC_like"/>
    <property type="match status" value="1"/>
</dbReference>
<dbReference type="CDD" id="cd04792">
    <property type="entry name" value="LanM-like"/>
    <property type="match status" value="1"/>
</dbReference>
<accession>A0A1C7IDM1</accession>
<feature type="binding site" evidence="1">
    <location>
        <position position="909"/>
    </location>
    <ligand>
        <name>Zn(2+)</name>
        <dbReference type="ChEBI" id="CHEBI:29105"/>
    </ligand>
</feature>
<dbReference type="InterPro" id="IPR025410">
    <property type="entry name" value="Lant_dehyd"/>
</dbReference>
<dbReference type="InterPro" id="IPR012341">
    <property type="entry name" value="6hp_glycosidase-like_sf"/>
</dbReference>
<dbReference type="InterPro" id="IPR017146">
    <property type="entry name" value="Lanti_2_LanM"/>
</dbReference>
<dbReference type="Gene3D" id="1.50.10.10">
    <property type="match status" value="1"/>
</dbReference>
<feature type="binding site" evidence="1">
    <location>
        <position position="961"/>
    </location>
    <ligand>
        <name>Zn(2+)</name>
        <dbReference type="ChEBI" id="CHEBI:29105"/>
    </ligand>
</feature>
<dbReference type="EMBL" id="CP015405">
    <property type="protein sequence ID" value="ANU76292.2"/>
    <property type="molecule type" value="Genomic_DNA"/>
</dbReference>
<protein>
    <recommendedName>
        <fullName evidence="2">Lantibiotic biosynthesis protein dehydration domain-containing protein</fullName>
    </recommendedName>
</protein>
<dbReference type="STRING" id="1796616.A4V09_11250"/>
<name>A0A1C7IDM1_9FIRM</name>
<dbReference type="GO" id="GO:0046872">
    <property type="term" value="F:metal ion binding"/>
    <property type="evidence" value="ECO:0007669"/>
    <property type="project" value="UniProtKB-KW"/>
</dbReference>
<dbReference type="GO" id="GO:0005975">
    <property type="term" value="P:carbohydrate metabolic process"/>
    <property type="evidence" value="ECO:0007669"/>
    <property type="project" value="InterPro"/>
</dbReference>
<dbReference type="OrthoDB" id="9148343at2"/>